<dbReference type="EMBL" id="JBBMFD010000015">
    <property type="protein sequence ID" value="MEQ2440994.1"/>
    <property type="molecule type" value="Genomic_DNA"/>
</dbReference>
<gene>
    <name evidence="2" type="ORF">WMO26_09170</name>
</gene>
<organism evidence="2 3">
    <name type="scientific">Solibaculum intestinale</name>
    <dbReference type="NCBI Taxonomy" id="3133165"/>
    <lineage>
        <taxon>Bacteria</taxon>
        <taxon>Bacillati</taxon>
        <taxon>Bacillota</taxon>
        <taxon>Clostridia</taxon>
        <taxon>Eubacteriales</taxon>
        <taxon>Oscillospiraceae</taxon>
        <taxon>Solibaculum</taxon>
    </lineage>
</organism>
<dbReference type="InterPro" id="IPR007345">
    <property type="entry name" value="Polysacch_pyruvyl_Trfase"/>
</dbReference>
<reference evidence="2 3" key="1">
    <citation type="submission" date="2024-03" db="EMBL/GenBank/DDBJ databases">
        <title>Human intestinal bacterial collection.</title>
        <authorList>
            <person name="Pauvert C."/>
            <person name="Hitch T.C.A."/>
            <person name="Clavel T."/>
        </authorList>
    </citation>
    <scope>NUCLEOTIDE SEQUENCE [LARGE SCALE GENOMIC DNA]</scope>
    <source>
        <strain evidence="2 3">CLA-JM-H44</strain>
    </source>
</reference>
<sequence length="355" mass="40441">MKILLLAYLDRNFGDDCMVRLFFQSFPEHEVYLCCRDDTRLLPFADLPNLRVFRGSLKAASKDKSFDACVYIGGSTFIIHSWKLALVRVLTDDLALWRFLRKDGLLVYLGCNIGPFHWKHGKRLVRYELKKASLTTVRDRYSLSVAEGRNCRYHADLLFSMNLPRVEPLGDFLGITCYNNLQHAGVCEKNAAFLAKLADQYIEHTGKGALLFAFDTGVENDLFAAHLVLSHMKNKEKAQVVAHLDNGETVLAAMRQCRTLVCVRLHAAVTALQMGLPLVPVTYSDKMNHLLDELSFPGKRYQWGTLWELPVSQVLDEVLTAPRPQVDKEALARDAYGHIEELKALFSQWEARHKR</sequence>
<feature type="domain" description="Polysaccharide pyruvyl transferase" evidence="1">
    <location>
        <begin position="16"/>
        <end position="284"/>
    </location>
</feature>
<accession>A0ABV1E101</accession>
<dbReference type="EC" id="2.4.-.-" evidence="2"/>
<dbReference type="PANTHER" id="PTHR36836">
    <property type="entry name" value="COLANIC ACID BIOSYNTHESIS PROTEIN WCAK"/>
    <property type="match status" value="1"/>
</dbReference>
<dbReference type="Proteomes" id="UP001489509">
    <property type="component" value="Unassembled WGS sequence"/>
</dbReference>
<protein>
    <submittedName>
        <fullName evidence="2">Polysaccharide pyruvyl transferase family protein</fullName>
        <ecNumber evidence="2">2.4.-.-</ecNumber>
    </submittedName>
</protein>
<evidence type="ECO:0000313" key="3">
    <source>
        <dbReference type="Proteomes" id="UP001489509"/>
    </source>
</evidence>
<dbReference type="RefSeq" id="WP_349219836.1">
    <property type="nucleotide sequence ID" value="NZ_JBBMFD010000015.1"/>
</dbReference>
<evidence type="ECO:0000259" key="1">
    <source>
        <dbReference type="Pfam" id="PF04230"/>
    </source>
</evidence>
<name>A0ABV1E101_9FIRM</name>
<dbReference type="Pfam" id="PF04230">
    <property type="entry name" value="PS_pyruv_trans"/>
    <property type="match status" value="1"/>
</dbReference>
<proteinExistence type="predicted"/>
<dbReference type="GO" id="GO:0016757">
    <property type="term" value="F:glycosyltransferase activity"/>
    <property type="evidence" value="ECO:0007669"/>
    <property type="project" value="UniProtKB-KW"/>
</dbReference>
<keyword evidence="2" id="KW-0328">Glycosyltransferase</keyword>
<evidence type="ECO:0000313" key="2">
    <source>
        <dbReference type="EMBL" id="MEQ2440994.1"/>
    </source>
</evidence>
<comment type="caution">
    <text evidence="2">The sequence shown here is derived from an EMBL/GenBank/DDBJ whole genome shotgun (WGS) entry which is preliminary data.</text>
</comment>
<keyword evidence="3" id="KW-1185">Reference proteome</keyword>
<keyword evidence="2" id="KW-0808">Transferase</keyword>
<dbReference type="PANTHER" id="PTHR36836:SF1">
    <property type="entry name" value="COLANIC ACID BIOSYNTHESIS PROTEIN WCAK"/>
    <property type="match status" value="1"/>
</dbReference>